<dbReference type="Proteomes" id="UP001204833">
    <property type="component" value="Unassembled WGS sequence"/>
</dbReference>
<evidence type="ECO:0000256" key="3">
    <source>
        <dbReference type="ARBA" id="ARBA00022927"/>
    </source>
</evidence>
<dbReference type="InterPro" id="IPR001392">
    <property type="entry name" value="Clathrin_mu"/>
</dbReference>
<dbReference type="Gene3D" id="2.60.40.1170">
    <property type="entry name" value="Mu homology domain, subdomain B"/>
    <property type="match status" value="2"/>
</dbReference>
<gene>
    <name evidence="9" type="ORF">KGF57_002530</name>
</gene>
<dbReference type="Pfam" id="PF00928">
    <property type="entry name" value="Adap_comp_sub"/>
    <property type="match status" value="1"/>
</dbReference>
<keyword evidence="1 7" id="KW-0813">Transport</keyword>
<dbReference type="CDD" id="cd09251">
    <property type="entry name" value="AP-2_Mu2_Cterm"/>
    <property type="match status" value="1"/>
</dbReference>
<dbReference type="GO" id="GO:0005905">
    <property type="term" value="C:clathrin-coated pit"/>
    <property type="evidence" value="ECO:0007669"/>
    <property type="project" value="UniProtKB-KW"/>
</dbReference>
<evidence type="ECO:0000256" key="5">
    <source>
        <dbReference type="ARBA" id="ARBA00023176"/>
    </source>
</evidence>
<comment type="subcellular location">
    <subcellularLocation>
        <location evidence="6">Membrane</location>
        <location evidence="6">Coated pit</location>
    </subcellularLocation>
</comment>
<dbReference type="InterPro" id="IPR050431">
    <property type="entry name" value="Adaptor_comp_med_subunit"/>
</dbReference>
<proteinExistence type="inferred from homology"/>
<dbReference type="RefSeq" id="XP_051608766.1">
    <property type="nucleotide sequence ID" value="XM_051751854.1"/>
</dbReference>
<dbReference type="PRINTS" id="PR00314">
    <property type="entry name" value="CLATHRINADPT"/>
</dbReference>
<dbReference type="InterPro" id="IPR036168">
    <property type="entry name" value="AP2_Mu_C_sf"/>
</dbReference>
<evidence type="ECO:0000313" key="10">
    <source>
        <dbReference type="Proteomes" id="UP001204833"/>
    </source>
</evidence>
<evidence type="ECO:0000313" key="9">
    <source>
        <dbReference type="EMBL" id="KAI5958175.1"/>
    </source>
</evidence>
<dbReference type="CDD" id="cd14836">
    <property type="entry name" value="AP2_Mu_N"/>
    <property type="match status" value="1"/>
</dbReference>
<evidence type="ECO:0000256" key="7">
    <source>
        <dbReference type="PIRNR" id="PIRNR005992"/>
    </source>
</evidence>
<dbReference type="GO" id="GO:0030131">
    <property type="term" value="C:clathrin adaptor complex"/>
    <property type="evidence" value="ECO:0007669"/>
    <property type="project" value="UniProtKB-UniRule"/>
</dbReference>
<dbReference type="InterPro" id="IPR028565">
    <property type="entry name" value="MHD"/>
</dbReference>
<reference evidence="9 10" key="1">
    <citation type="journal article" date="2022" name="DNA Res.">
        <title>Genome analysis of five recently described species of the CUG-Ser clade uncovers Candida theae as a new hybrid lineage with pathogenic potential in the Candida parapsilosis species complex.</title>
        <authorList>
            <person name="Mixao V."/>
            <person name="Del Olmo V."/>
            <person name="Hegedusova E."/>
            <person name="Saus E."/>
            <person name="Pryszcz L."/>
            <person name="Cillingova A."/>
            <person name="Nosek J."/>
            <person name="Gabaldon T."/>
        </authorList>
    </citation>
    <scope>NUCLEOTIDE SEQUENCE [LARGE SCALE GENOMIC DNA]</scope>
    <source>
        <strain evidence="9 10">CBS 12239</strain>
    </source>
</reference>
<evidence type="ECO:0000256" key="1">
    <source>
        <dbReference type="ARBA" id="ARBA00022448"/>
    </source>
</evidence>
<dbReference type="PIRSF" id="PIRSF005992">
    <property type="entry name" value="Clathrin_mu"/>
    <property type="match status" value="1"/>
</dbReference>
<feature type="domain" description="MHD" evidence="8">
    <location>
        <begin position="205"/>
        <end position="463"/>
    </location>
</feature>
<dbReference type="SUPFAM" id="SSF49447">
    <property type="entry name" value="Second domain of Mu2 adaptin subunit (ap50) of ap2 adaptor"/>
    <property type="match status" value="1"/>
</dbReference>
<keyword evidence="10" id="KW-1185">Reference proteome</keyword>
<dbReference type="InterPro" id="IPR043532">
    <property type="entry name" value="AP2_Mu_N"/>
</dbReference>
<evidence type="ECO:0000256" key="4">
    <source>
        <dbReference type="ARBA" id="ARBA00023136"/>
    </source>
</evidence>
<keyword evidence="3 7" id="KW-0653">Protein transport</keyword>
<evidence type="ECO:0000259" key="8">
    <source>
        <dbReference type="PROSITE" id="PS51072"/>
    </source>
</evidence>
<keyword evidence="2" id="KW-0254">Endocytosis</keyword>
<dbReference type="EMBL" id="JAIHNG010000118">
    <property type="protein sequence ID" value="KAI5958175.1"/>
    <property type="molecule type" value="Genomic_DNA"/>
</dbReference>
<dbReference type="SUPFAM" id="SSF64356">
    <property type="entry name" value="SNARE-like"/>
    <property type="match status" value="1"/>
</dbReference>
<name>A0AAD5BET4_9ASCO</name>
<dbReference type="GO" id="GO:0006886">
    <property type="term" value="P:intracellular protein transport"/>
    <property type="evidence" value="ECO:0007669"/>
    <property type="project" value="UniProtKB-UniRule"/>
</dbReference>
<dbReference type="PROSITE" id="PS51072">
    <property type="entry name" value="MHD"/>
    <property type="match status" value="1"/>
</dbReference>
<comment type="similarity">
    <text evidence="7">Belongs to the adaptor complexes medium subunit family.</text>
</comment>
<comment type="caution">
    <text evidence="9">The sequence shown here is derived from an EMBL/GenBank/DDBJ whole genome shotgun (WGS) entry which is preliminary data.</text>
</comment>
<dbReference type="AlphaFoldDB" id="A0AAD5BET4"/>
<accession>A0AAD5BET4</accession>
<dbReference type="GO" id="GO:0006897">
    <property type="term" value="P:endocytosis"/>
    <property type="evidence" value="ECO:0007669"/>
    <property type="project" value="UniProtKB-KW"/>
</dbReference>
<dbReference type="GeneID" id="76150589"/>
<dbReference type="InterPro" id="IPR043512">
    <property type="entry name" value="Mu2_C"/>
</dbReference>
<dbReference type="InterPro" id="IPR011012">
    <property type="entry name" value="Longin-like_dom_sf"/>
</dbReference>
<keyword evidence="4" id="KW-0472">Membrane</keyword>
<sequence length="464" mass="52509">MITAIFVYDFKGDILISKIYKDEIKRNIADVFRIQVINSASLGKSNRDQRTPVLTLGSTSFIYIKSGNVWICAVARSNQDCSAILEFLYKLESLLCMVLWEDNKKKSQQVKPTLSDVAIVNNFPLCYDILGEVCDYGFPTNMDLEYLKKYVVGISDSSVSIFKRASFMPSKKSTPPVQSAAAGAAAAAPEYQTVTWRSPTIKYRRNEIFLNVLEKVNVLMNFQGEVLRSSIDGAIKMKTHLSGMPQCRFGFNQNTVLLSNYDVTSDAREGAVALEDTKFHQCVELGAFDNDGSIQFVPPDGEFQLMSYNCNRNIILPFKVYPQVQEVGRNRLMYKIRMKSFQAPKLPATEVAMTIPTPRGVSSTNVSSSNGKAKYHPEENAIIWKFNKLFGEQDNVLTAEVETNSHPTEVMQWNRPPITLDFVVDMFSSSGLTVRYLKVQEKSNYKTVKWVRYMTQSGSYEIRY</sequence>
<dbReference type="Gene3D" id="3.30.450.60">
    <property type="match status" value="1"/>
</dbReference>
<dbReference type="PANTHER" id="PTHR10529">
    <property type="entry name" value="AP COMPLEX SUBUNIT MU"/>
    <property type="match status" value="1"/>
</dbReference>
<protein>
    <submittedName>
        <fullName evidence="9">APM4</fullName>
    </submittedName>
</protein>
<keyword evidence="5" id="KW-0168">Coated pit</keyword>
<organism evidence="9 10">
    <name type="scientific">Candida theae</name>
    <dbReference type="NCBI Taxonomy" id="1198502"/>
    <lineage>
        <taxon>Eukaryota</taxon>
        <taxon>Fungi</taxon>
        <taxon>Dikarya</taxon>
        <taxon>Ascomycota</taxon>
        <taxon>Saccharomycotina</taxon>
        <taxon>Pichiomycetes</taxon>
        <taxon>Debaryomycetaceae</taxon>
        <taxon>Candida/Lodderomyces clade</taxon>
        <taxon>Candida</taxon>
    </lineage>
</organism>
<evidence type="ECO:0000256" key="6">
    <source>
        <dbReference type="ARBA" id="ARBA00037878"/>
    </source>
</evidence>
<evidence type="ECO:0000256" key="2">
    <source>
        <dbReference type="ARBA" id="ARBA00022583"/>
    </source>
</evidence>
<dbReference type="FunFam" id="3.30.450.60:FF:000002">
    <property type="entry name" value="AP-2 complex subunit mu, putative"/>
    <property type="match status" value="1"/>
</dbReference>